<gene>
    <name evidence="2" type="ORF">GGX14DRAFT_652672</name>
</gene>
<keyword evidence="1" id="KW-0472">Membrane</keyword>
<reference evidence="2" key="1">
    <citation type="submission" date="2023-03" db="EMBL/GenBank/DDBJ databases">
        <title>Massive genome expansion in bonnet fungi (Mycena s.s.) driven by repeated elements and novel gene families across ecological guilds.</title>
        <authorList>
            <consortium name="Lawrence Berkeley National Laboratory"/>
            <person name="Harder C.B."/>
            <person name="Miyauchi S."/>
            <person name="Viragh M."/>
            <person name="Kuo A."/>
            <person name="Thoen E."/>
            <person name="Andreopoulos B."/>
            <person name="Lu D."/>
            <person name="Skrede I."/>
            <person name="Drula E."/>
            <person name="Henrissat B."/>
            <person name="Morin E."/>
            <person name="Kohler A."/>
            <person name="Barry K."/>
            <person name="LaButti K."/>
            <person name="Morin E."/>
            <person name="Salamov A."/>
            <person name="Lipzen A."/>
            <person name="Mereny Z."/>
            <person name="Hegedus B."/>
            <person name="Baldrian P."/>
            <person name="Stursova M."/>
            <person name="Weitz H."/>
            <person name="Taylor A."/>
            <person name="Grigoriev I.V."/>
            <person name="Nagy L.G."/>
            <person name="Martin F."/>
            <person name="Kauserud H."/>
        </authorList>
    </citation>
    <scope>NUCLEOTIDE SEQUENCE</scope>
    <source>
        <strain evidence="2">9144</strain>
    </source>
</reference>
<evidence type="ECO:0000313" key="2">
    <source>
        <dbReference type="EMBL" id="KAJ7203134.1"/>
    </source>
</evidence>
<accession>A0AAD6V8Y6</accession>
<keyword evidence="3" id="KW-1185">Reference proteome</keyword>
<dbReference type="AlphaFoldDB" id="A0AAD6V8Y6"/>
<comment type="caution">
    <text evidence="2">The sequence shown here is derived from an EMBL/GenBank/DDBJ whole genome shotgun (WGS) entry which is preliminary data.</text>
</comment>
<keyword evidence="1" id="KW-0812">Transmembrane</keyword>
<dbReference type="Proteomes" id="UP001219525">
    <property type="component" value="Unassembled WGS sequence"/>
</dbReference>
<keyword evidence="1" id="KW-1133">Transmembrane helix</keyword>
<proteinExistence type="predicted"/>
<organism evidence="2 3">
    <name type="scientific">Mycena pura</name>
    <dbReference type="NCBI Taxonomy" id="153505"/>
    <lineage>
        <taxon>Eukaryota</taxon>
        <taxon>Fungi</taxon>
        <taxon>Dikarya</taxon>
        <taxon>Basidiomycota</taxon>
        <taxon>Agaricomycotina</taxon>
        <taxon>Agaricomycetes</taxon>
        <taxon>Agaricomycetidae</taxon>
        <taxon>Agaricales</taxon>
        <taxon>Marasmiineae</taxon>
        <taxon>Mycenaceae</taxon>
        <taxon>Mycena</taxon>
    </lineage>
</organism>
<sequence length="188" mass="20969">MEKQLLAPDPGPQRRKSKPVSALGCLRAVLVVFGALGILLNVWIAVAIGQLFMDKLMKVPYLALYQNETWDQVTNRSAVVRPLVSGDDRFDIVATVWLRGNASQRAAYRKDRYPDAASELAVEDSRDTHFHKKLRVHNIDLGELSAWSDEGVRPTKAQDDIFEVALYSGVIFQHATLSPVKSPRDGVE</sequence>
<dbReference type="EMBL" id="JARJCW010000052">
    <property type="protein sequence ID" value="KAJ7203134.1"/>
    <property type="molecule type" value="Genomic_DNA"/>
</dbReference>
<name>A0AAD6V8Y6_9AGAR</name>
<evidence type="ECO:0000256" key="1">
    <source>
        <dbReference type="SAM" id="Phobius"/>
    </source>
</evidence>
<protein>
    <submittedName>
        <fullName evidence="2">Uncharacterized protein</fullName>
    </submittedName>
</protein>
<evidence type="ECO:0000313" key="3">
    <source>
        <dbReference type="Proteomes" id="UP001219525"/>
    </source>
</evidence>
<feature type="transmembrane region" description="Helical" evidence="1">
    <location>
        <begin position="20"/>
        <end position="48"/>
    </location>
</feature>